<gene>
    <name evidence="3" type="ORF">HPB51_007976</name>
</gene>
<accession>A0A9J6EYM7</accession>
<reference evidence="3" key="2">
    <citation type="submission" date="2021-09" db="EMBL/GenBank/DDBJ databases">
        <authorList>
            <person name="Jia N."/>
            <person name="Wang J."/>
            <person name="Shi W."/>
            <person name="Du L."/>
            <person name="Sun Y."/>
            <person name="Zhan W."/>
            <person name="Jiang J."/>
            <person name="Wang Q."/>
            <person name="Zhang B."/>
            <person name="Ji P."/>
            <person name="Sakyi L.B."/>
            <person name="Cui X."/>
            <person name="Yuan T."/>
            <person name="Jiang B."/>
            <person name="Yang W."/>
            <person name="Lam T.T.-Y."/>
            <person name="Chang Q."/>
            <person name="Ding S."/>
            <person name="Wang X."/>
            <person name="Zhu J."/>
            <person name="Ruan X."/>
            <person name="Zhao L."/>
            <person name="Wei J."/>
            <person name="Que T."/>
            <person name="Du C."/>
            <person name="Cheng J."/>
            <person name="Dai P."/>
            <person name="Han X."/>
            <person name="Huang E."/>
            <person name="Gao Y."/>
            <person name="Liu J."/>
            <person name="Shao H."/>
            <person name="Ye R."/>
            <person name="Li L."/>
            <person name="Wei W."/>
            <person name="Wang X."/>
            <person name="Wang C."/>
            <person name="Huo Q."/>
            <person name="Li W."/>
            <person name="Guo W."/>
            <person name="Chen H."/>
            <person name="Chen S."/>
            <person name="Zhou L."/>
            <person name="Zhou L."/>
            <person name="Ni X."/>
            <person name="Tian J."/>
            <person name="Zhou Y."/>
            <person name="Sheng Y."/>
            <person name="Liu T."/>
            <person name="Pan Y."/>
            <person name="Xia L."/>
            <person name="Li J."/>
            <person name="Zhao F."/>
            <person name="Cao W."/>
        </authorList>
    </citation>
    <scope>NUCLEOTIDE SEQUENCE</scope>
    <source>
        <strain evidence="3">Rmic-2018</strain>
        <tissue evidence="3">Larvae</tissue>
    </source>
</reference>
<name>A0A9J6EYM7_RHIMP</name>
<dbReference type="SUPFAM" id="SSF56219">
    <property type="entry name" value="DNase I-like"/>
    <property type="match status" value="1"/>
</dbReference>
<dbReference type="Proteomes" id="UP000821866">
    <property type="component" value="Chromosome 1"/>
</dbReference>
<protein>
    <recommendedName>
        <fullName evidence="2">Endonuclease/exonuclease/phosphatase domain-containing protein</fullName>
    </recommendedName>
</protein>
<dbReference type="InterPro" id="IPR005135">
    <property type="entry name" value="Endo/exonuclease/phosphatase"/>
</dbReference>
<feature type="domain" description="Endonuclease/exonuclease/phosphatase" evidence="2">
    <location>
        <begin position="110"/>
        <end position="224"/>
    </location>
</feature>
<dbReference type="AlphaFoldDB" id="A0A9J6EYM7"/>
<evidence type="ECO:0000313" key="3">
    <source>
        <dbReference type="EMBL" id="KAH8039630.1"/>
    </source>
</evidence>
<keyword evidence="4" id="KW-1185">Reference proteome</keyword>
<evidence type="ECO:0000313" key="4">
    <source>
        <dbReference type="Proteomes" id="UP000821866"/>
    </source>
</evidence>
<feature type="compositionally biased region" description="Low complexity" evidence="1">
    <location>
        <begin position="398"/>
        <end position="407"/>
    </location>
</feature>
<dbReference type="Gene3D" id="3.60.10.10">
    <property type="entry name" value="Endonuclease/exonuclease/phosphatase"/>
    <property type="match status" value="1"/>
</dbReference>
<proteinExistence type="predicted"/>
<dbReference type="GO" id="GO:0003824">
    <property type="term" value="F:catalytic activity"/>
    <property type="evidence" value="ECO:0007669"/>
    <property type="project" value="InterPro"/>
</dbReference>
<feature type="region of interest" description="Disordered" evidence="1">
    <location>
        <begin position="385"/>
        <end position="407"/>
    </location>
</feature>
<organism evidence="3 4">
    <name type="scientific">Rhipicephalus microplus</name>
    <name type="common">Cattle tick</name>
    <name type="synonym">Boophilus microplus</name>
    <dbReference type="NCBI Taxonomy" id="6941"/>
    <lineage>
        <taxon>Eukaryota</taxon>
        <taxon>Metazoa</taxon>
        <taxon>Ecdysozoa</taxon>
        <taxon>Arthropoda</taxon>
        <taxon>Chelicerata</taxon>
        <taxon>Arachnida</taxon>
        <taxon>Acari</taxon>
        <taxon>Parasitiformes</taxon>
        <taxon>Ixodida</taxon>
        <taxon>Ixodoidea</taxon>
        <taxon>Ixodidae</taxon>
        <taxon>Rhipicephalinae</taxon>
        <taxon>Rhipicephalus</taxon>
        <taxon>Boophilus</taxon>
    </lineage>
</organism>
<evidence type="ECO:0000259" key="2">
    <source>
        <dbReference type="Pfam" id="PF14529"/>
    </source>
</evidence>
<comment type="caution">
    <text evidence="3">The sequence shown here is derived from an EMBL/GenBank/DDBJ whole genome shotgun (WGS) entry which is preliminary data.</text>
</comment>
<evidence type="ECO:0000256" key="1">
    <source>
        <dbReference type="SAM" id="MobiDB-lite"/>
    </source>
</evidence>
<dbReference type="InterPro" id="IPR036691">
    <property type="entry name" value="Endo/exonu/phosph_ase_sf"/>
</dbReference>
<reference evidence="3" key="1">
    <citation type="journal article" date="2020" name="Cell">
        <title>Large-Scale Comparative Analyses of Tick Genomes Elucidate Their Genetic Diversity and Vector Capacities.</title>
        <authorList>
            <consortium name="Tick Genome and Microbiome Consortium (TIGMIC)"/>
            <person name="Jia N."/>
            <person name="Wang J."/>
            <person name="Shi W."/>
            <person name="Du L."/>
            <person name="Sun Y."/>
            <person name="Zhan W."/>
            <person name="Jiang J.F."/>
            <person name="Wang Q."/>
            <person name="Zhang B."/>
            <person name="Ji P."/>
            <person name="Bell-Sakyi L."/>
            <person name="Cui X.M."/>
            <person name="Yuan T.T."/>
            <person name="Jiang B.G."/>
            <person name="Yang W.F."/>
            <person name="Lam T.T."/>
            <person name="Chang Q.C."/>
            <person name="Ding S.J."/>
            <person name="Wang X.J."/>
            <person name="Zhu J.G."/>
            <person name="Ruan X.D."/>
            <person name="Zhao L."/>
            <person name="Wei J.T."/>
            <person name="Ye R.Z."/>
            <person name="Que T.C."/>
            <person name="Du C.H."/>
            <person name="Zhou Y.H."/>
            <person name="Cheng J.X."/>
            <person name="Dai P.F."/>
            <person name="Guo W.B."/>
            <person name="Han X.H."/>
            <person name="Huang E.J."/>
            <person name="Li L.F."/>
            <person name="Wei W."/>
            <person name="Gao Y.C."/>
            <person name="Liu J.Z."/>
            <person name="Shao H.Z."/>
            <person name="Wang X."/>
            <person name="Wang C.C."/>
            <person name="Yang T.C."/>
            <person name="Huo Q.B."/>
            <person name="Li W."/>
            <person name="Chen H.Y."/>
            <person name="Chen S.E."/>
            <person name="Zhou L.G."/>
            <person name="Ni X.B."/>
            <person name="Tian J.H."/>
            <person name="Sheng Y."/>
            <person name="Liu T."/>
            <person name="Pan Y.S."/>
            <person name="Xia L.Y."/>
            <person name="Li J."/>
            <person name="Zhao F."/>
            <person name="Cao W.C."/>
        </authorList>
    </citation>
    <scope>NUCLEOTIDE SEQUENCE</scope>
    <source>
        <strain evidence="3">Rmic-2018</strain>
    </source>
</reference>
<sequence>MACLTLIIRQWNSKRKRKKRSHLQELVQKLQADPQATQPALDVFALEETSSLSTLPGDVAYHQLDMHATPCTSTLVHNSLPSLQHELEATRIQHTIVEIIPCKHTSKSLLVLNVYSSPREKAADFCHIFTEMIALVGDAQLLLLGDFNAEHLDRGYMHTDRKRRKLWFLVQDFRLILLNDPQQPPTRIGNSVCHDTSSDLTVCKNVTRATWDNTGLLVGSEHSILAITIQMRLSKRPKPSARITNWPKFHQLCEEEASDVITDMNIWIASLQEHVQVTTCEVEATTDLPTTDFHLVHMWDAHAGLMRRWSRQRHNKKLHPRIEAPVREIENHSLALTRQQWSQLCDSLNGQISSKRTWRLLRPLHYPCASNSSAQKQLHGLLHRYPGSSLREPRPAERAAGAPSPIL</sequence>
<dbReference type="VEuPathDB" id="VectorBase:LOC119169871"/>
<dbReference type="EMBL" id="JABSTU010000001">
    <property type="protein sequence ID" value="KAH8039630.1"/>
    <property type="molecule type" value="Genomic_DNA"/>
</dbReference>
<dbReference type="Pfam" id="PF14529">
    <property type="entry name" value="Exo_endo_phos_2"/>
    <property type="match status" value="1"/>
</dbReference>